<evidence type="ECO:0000256" key="2">
    <source>
        <dbReference type="ARBA" id="ARBA00022679"/>
    </source>
</evidence>
<organism evidence="4 5">
    <name type="scientific">Natronolimnobius baerhuensis</name>
    <dbReference type="NCBI Taxonomy" id="253108"/>
    <lineage>
        <taxon>Archaea</taxon>
        <taxon>Methanobacteriati</taxon>
        <taxon>Methanobacteriota</taxon>
        <taxon>Stenosarchaea group</taxon>
        <taxon>Halobacteria</taxon>
        <taxon>Halobacteriales</taxon>
        <taxon>Natrialbaceae</taxon>
        <taxon>Natronolimnobius</taxon>
    </lineage>
</organism>
<accession>A0A202EAV4</accession>
<dbReference type="GO" id="GO:0032259">
    <property type="term" value="P:methylation"/>
    <property type="evidence" value="ECO:0007669"/>
    <property type="project" value="UniProtKB-KW"/>
</dbReference>
<dbReference type="CDD" id="cd02440">
    <property type="entry name" value="AdoMet_MTases"/>
    <property type="match status" value="1"/>
</dbReference>
<dbReference type="Proteomes" id="UP000196084">
    <property type="component" value="Unassembled WGS sequence"/>
</dbReference>
<sequence length="258" mass="28873">MKSSEAETNDWDGTDYRNDHSFVYEYGADVLALLDPHNDERILDLGCGTGELTRAISSEAADVVGVDTSPEMLETARESDPECSFVCMDARELSFETHFDAVFSNAMLHWILDADQNQVLQNVHDVLASGGRFVGEMGGNGNVAAITNAVERELTQRGYEFDHPWYFPSIGEYATRLESTGFEVRDAQLFDRPTELENGEDGLEAWLELFGDGLFAPLSSDEQDAVIAAVEDDLRDQYFRDGTWIADYRRLRFVAVAQ</sequence>
<dbReference type="Pfam" id="PF13649">
    <property type="entry name" value="Methyltransf_25"/>
    <property type="match status" value="1"/>
</dbReference>
<evidence type="ECO:0000313" key="4">
    <source>
        <dbReference type="EMBL" id="OVE85403.1"/>
    </source>
</evidence>
<name>A0A202EAV4_9EURY</name>
<dbReference type="GO" id="GO:0008168">
    <property type="term" value="F:methyltransferase activity"/>
    <property type="evidence" value="ECO:0007669"/>
    <property type="project" value="UniProtKB-KW"/>
</dbReference>
<dbReference type="PANTHER" id="PTHR43861:SF1">
    <property type="entry name" value="TRANS-ACONITATE 2-METHYLTRANSFERASE"/>
    <property type="match status" value="1"/>
</dbReference>
<gene>
    <name evidence="4" type="ORF">B2G88_00800</name>
</gene>
<reference evidence="4 5" key="1">
    <citation type="submission" date="2017-02" db="EMBL/GenBank/DDBJ databases">
        <title>Natronthermophilus aegyptiacus gen. nov.,sp. nov., an aerobic, extremely halophilic alkalithermophilic archaeon isolated from the athalassohaline Wadi An Natrun, Egypt.</title>
        <authorList>
            <person name="Zhao B."/>
        </authorList>
    </citation>
    <scope>NUCLEOTIDE SEQUENCE [LARGE SCALE GENOMIC DNA]</scope>
    <source>
        <strain evidence="4 5">CGMCC 1.3597</strain>
    </source>
</reference>
<keyword evidence="5" id="KW-1185">Reference proteome</keyword>
<proteinExistence type="predicted"/>
<evidence type="ECO:0000256" key="1">
    <source>
        <dbReference type="ARBA" id="ARBA00022603"/>
    </source>
</evidence>
<dbReference type="Gene3D" id="3.40.50.150">
    <property type="entry name" value="Vaccinia Virus protein VP39"/>
    <property type="match status" value="1"/>
</dbReference>
<dbReference type="RefSeq" id="WP_054863741.1">
    <property type="nucleotide sequence ID" value="NZ_MWPH01000001.1"/>
</dbReference>
<evidence type="ECO:0000259" key="3">
    <source>
        <dbReference type="Pfam" id="PF13649"/>
    </source>
</evidence>
<dbReference type="AlphaFoldDB" id="A0A202EAV4"/>
<dbReference type="OrthoDB" id="11691at2157"/>
<feature type="domain" description="Methyltransferase" evidence="3">
    <location>
        <begin position="42"/>
        <end position="131"/>
    </location>
</feature>
<keyword evidence="2 4" id="KW-0808">Transferase</keyword>
<dbReference type="EMBL" id="MWPH01000001">
    <property type="protein sequence ID" value="OVE85403.1"/>
    <property type="molecule type" value="Genomic_DNA"/>
</dbReference>
<dbReference type="InterPro" id="IPR041698">
    <property type="entry name" value="Methyltransf_25"/>
</dbReference>
<dbReference type="InterPro" id="IPR029063">
    <property type="entry name" value="SAM-dependent_MTases_sf"/>
</dbReference>
<dbReference type="SUPFAM" id="SSF53335">
    <property type="entry name" value="S-adenosyl-L-methionine-dependent methyltransferases"/>
    <property type="match status" value="1"/>
</dbReference>
<comment type="caution">
    <text evidence="4">The sequence shown here is derived from an EMBL/GenBank/DDBJ whole genome shotgun (WGS) entry which is preliminary data.</text>
</comment>
<dbReference type="PANTHER" id="PTHR43861">
    <property type="entry name" value="TRANS-ACONITATE 2-METHYLTRANSFERASE-RELATED"/>
    <property type="match status" value="1"/>
</dbReference>
<evidence type="ECO:0000313" key="5">
    <source>
        <dbReference type="Proteomes" id="UP000196084"/>
    </source>
</evidence>
<keyword evidence="1 4" id="KW-0489">Methyltransferase</keyword>
<protein>
    <submittedName>
        <fullName evidence="4">SAM-dependent methyltransferase</fullName>
    </submittedName>
</protein>